<keyword evidence="3" id="KW-0762">Sugar transport</keyword>
<reference evidence="3" key="2">
    <citation type="submission" date="2022-10" db="EMBL/GenBank/DDBJ databases">
        <authorList>
            <person name="Kostovova I."/>
            <person name="Moravkova M."/>
            <person name="Pechar R."/>
        </authorList>
    </citation>
    <scope>NUCLEOTIDE SEQUENCE</scope>
    <source>
        <strain evidence="3">M356A</strain>
        <strain evidence="2">M490A</strain>
    </source>
</reference>
<dbReference type="InterPro" id="IPR004316">
    <property type="entry name" value="SWEET_rpt"/>
</dbReference>
<evidence type="ECO:0000313" key="4">
    <source>
        <dbReference type="Proteomes" id="UP001143700"/>
    </source>
</evidence>
<dbReference type="Proteomes" id="UP001143700">
    <property type="component" value="Unassembled WGS sequence"/>
</dbReference>
<dbReference type="Proteomes" id="UP001141981">
    <property type="component" value="Unassembled WGS sequence"/>
</dbReference>
<dbReference type="EMBL" id="JAOTGY010000003">
    <property type="protein sequence ID" value="MDB6257561.1"/>
    <property type="molecule type" value="Genomic_DNA"/>
</dbReference>
<feature type="transmembrane region" description="Helical" evidence="1">
    <location>
        <begin position="72"/>
        <end position="90"/>
    </location>
</feature>
<reference evidence="3" key="1">
    <citation type="journal article" date="2022" name="Microorganisms">
        <title>Antibiotic Susceptibility, Resistance Gene Determinants and Corresponding Genomic Regions in Lactobacillus amylovorus Isolates Derived from Wild Boars and Domestic Pigs.</title>
        <authorList>
            <person name="Moravkova M."/>
            <person name="Kostovova I."/>
            <person name="Kavanova K."/>
            <person name="Pechar R."/>
            <person name="Stanek S."/>
            <person name="Brychta A."/>
            <person name="Zeman M."/>
            <person name="Kubasova T."/>
        </authorList>
    </citation>
    <scope>NUCLEOTIDE SEQUENCE</scope>
    <source>
        <strain evidence="3">M356A</strain>
        <strain evidence="2">M490A</strain>
    </source>
</reference>
<dbReference type="EMBL" id="JAOTGU010000008">
    <property type="protein sequence ID" value="MDB6262287.1"/>
    <property type="molecule type" value="Genomic_DNA"/>
</dbReference>
<dbReference type="AlphaFoldDB" id="A0A9X3WA26"/>
<keyword evidence="1" id="KW-1133">Transmembrane helix</keyword>
<keyword evidence="3" id="KW-0813">Transport</keyword>
<gene>
    <name evidence="2" type="ORF">ODU72_02530</name>
    <name evidence="3" type="ORF">ODV15_06945</name>
</gene>
<feature type="transmembrane region" description="Helical" evidence="1">
    <location>
        <begin position="47"/>
        <end position="65"/>
    </location>
</feature>
<evidence type="ECO:0000256" key="1">
    <source>
        <dbReference type="SAM" id="Phobius"/>
    </source>
</evidence>
<dbReference type="GO" id="GO:0016020">
    <property type="term" value="C:membrane"/>
    <property type="evidence" value="ECO:0007669"/>
    <property type="project" value="InterPro"/>
</dbReference>
<keyword evidence="1" id="KW-0472">Membrane</keyword>
<dbReference type="RefSeq" id="WP_013086728.1">
    <property type="nucleotide sequence ID" value="NZ_JAOTGR010000004.1"/>
</dbReference>
<dbReference type="Pfam" id="PF03083">
    <property type="entry name" value="MtN3_slv"/>
    <property type="match status" value="1"/>
</dbReference>
<protein>
    <submittedName>
        <fullName evidence="3">SWEET family sugar transporter</fullName>
    </submittedName>
</protein>
<dbReference type="Gene3D" id="1.20.1280.290">
    <property type="match status" value="1"/>
</dbReference>
<feature type="transmembrane region" description="Helical" evidence="1">
    <location>
        <begin position="12"/>
        <end position="35"/>
    </location>
</feature>
<organism evidence="3 4">
    <name type="scientific">Lactobacillus amylovorus</name>
    <dbReference type="NCBI Taxonomy" id="1604"/>
    <lineage>
        <taxon>Bacteria</taxon>
        <taxon>Bacillati</taxon>
        <taxon>Bacillota</taxon>
        <taxon>Bacilli</taxon>
        <taxon>Lactobacillales</taxon>
        <taxon>Lactobacillaceae</taxon>
        <taxon>Lactobacillus</taxon>
    </lineage>
</organism>
<evidence type="ECO:0000313" key="3">
    <source>
        <dbReference type="EMBL" id="MDB6262287.1"/>
    </source>
</evidence>
<accession>A0A9X3WA26</accession>
<comment type="caution">
    <text evidence="3">The sequence shown here is derived from an EMBL/GenBank/DDBJ whole genome shotgun (WGS) entry which is preliminary data.</text>
</comment>
<evidence type="ECO:0000313" key="2">
    <source>
        <dbReference type="EMBL" id="MDB6257561.1"/>
    </source>
</evidence>
<name>A0A9X3WA26_LACAM</name>
<proteinExistence type="predicted"/>
<sequence>MDENKNLKNQKAFLIVGRIASIMSVLMYVSYLAQITSNLQGHKGNPLQPFVAALNSTLWVLYGWMNPVKRDWPIIIANIPGIFLGFLAGITSL</sequence>
<keyword evidence="1" id="KW-0812">Transmembrane</keyword>